<dbReference type="PANTHER" id="PTHR31902:SF14">
    <property type="entry name" value="ACTIN PATCHES DISTAL PROTEIN 1"/>
    <property type="match status" value="1"/>
</dbReference>
<organism evidence="1 2">
    <name type="scientific">Helicostylum pulchrum</name>
    <dbReference type="NCBI Taxonomy" id="562976"/>
    <lineage>
        <taxon>Eukaryota</taxon>
        <taxon>Fungi</taxon>
        <taxon>Fungi incertae sedis</taxon>
        <taxon>Mucoromycota</taxon>
        <taxon>Mucoromycotina</taxon>
        <taxon>Mucoromycetes</taxon>
        <taxon>Mucorales</taxon>
        <taxon>Mucorineae</taxon>
        <taxon>Mucoraceae</taxon>
        <taxon>Helicostylum</taxon>
    </lineage>
</organism>
<name>A0ABP9YEE7_9FUNG</name>
<gene>
    <name evidence="1" type="ORF">HPULCUR_010846</name>
</gene>
<keyword evidence="2" id="KW-1185">Reference proteome</keyword>
<reference evidence="1 2" key="1">
    <citation type="submission" date="2024-04" db="EMBL/GenBank/DDBJ databases">
        <title>genome sequences of Mucor flavus KT1a and Helicostylum pulchrum KT1b strains isolation_sourced from the surface of a dry-aged beef.</title>
        <authorList>
            <person name="Toyotome T."/>
            <person name="Hosono M."/>
            <person name="Torimaru M."/>
            <person name="Fukuda K."/>
            <person name="Mikami N."/>
        </authorList>
    </citation>
    <scope>NUCLEOTIDE SEQUENCE [LARGE SCALE GENOMIC DNA]</scope>
    <source>
        <strain evidence="1 2">KT1b</strain>
    </source>
</reference>
<sequence>MSFLKKSLFQLAGFGDPALLPPQEYLASEPDDCSSCVDPCTDHKQFPSNLYIDQVIPMLGSVDAYARHVIIATGLSNWPSKILKEKDTVANSLYHAGGKRGSNGWNNMISNSSLVSYFSTVPDSCDVIIYPDNIIVSNVTCDTADDFNDLFLSTDLPKEPVDIELINKDDRLVEMKVQKNPYRTLMLLCSHGRVDKRCGVTAPILAYELDQVLREKNLDEHDAGILMGISYQVMSYVILMKVKKAFGMVESKPVIVDRL</sequence>
<dbReference type="EMBL" id="BAABUJ010000044">
    <property type="protein sequence ID" value="GAA5805331.1"/>
    <property type="molecule type" value="Genomic_DNA"/>
</dbReference>
<accession>A0ABP9YEE7</accession>
<evidence type="ECO:0000313" key="1">
    <source>
        <dbReference type="EMBL" id="GAA5805331.1"/>
    </source>
</evidence>
<proteinExistence type="predicted"/>
<comment type="caution">
    <text evidence="1">The sequence shown here is derived from an EMBL/GenBank/DDBJ whole genome shotgun (WGS) entry which is preliminary data.</text>
</comment>
<dbReference type="PANTHER" id="PTHR31902">
    <property type="entry name" value="ACTIN PATCHES DISTAL PROTEIN 1"/>
    <property type="match status" value="1"/>
</dbReference>
<dbReference type="InterPro" id="IPR009737">
    <property type="entry name" value="Aim32/Apd1-like"/>
</dbReference>
<protein>
    <submittedName>
        <fullName evidence="1">Uncharacterized protein</fullName>
    </submittedName>
</protein>
<dbReference type="Pfam" id="PF06999">
    <property type="entry name" value="Suc_Fer-like"/>
    <property type="match status" value="1"/>
</dbReference>
<dbReference type="Proteomes" id="UP001476247">
    <property type="component" value="Unassembled WGS sequence"/>
</dbReference>
<evidence type="ECO:0000313" key="2">
    <source>
        <dbReference type="Proteomes" id="UP001476247"/>
    </source>
</evidence>